<accession>A0ACB9QFD0</accession>
<comment type="caution">
    <text evidence="1">The sequence shown here is derived from an EMBL/GenBank/DDBJ whole genome shotgun (WGS) entry which is preliminary data.</text>
</comment>
<dbReference type="EMBL" id="CM042885">
    <property type="protein sequence ID" value="KAI4365016.1"/>
    <property type="molecule type" value="Genomic_DNA"/>
</dbReference>
<dbReference type="Proteomes" id="UP001057402">
    <property type="component" value="Chromosome 6"/>
</dbReference>
<name>A0ACB9QFD0_9MYRT</name>
<organism evidence="1 2">
    <name type="scientific">Melastoma candidum</name>
    <dbReference type="NCBI Taxonomy" id="119954"/>
    <lineage>
        <taxon>Eukaryota</taxon>
        <taxon>Viridiplantae</taxon>
        <taxon>Streptophyta</taxon>
        <taxon>Embryophyta</taxon>
        <taxon>Tracheophyta</taxon>
        <taxon>Spermatophyta</taxon>
        <taxon>Magnoliopsida</taxon>
        <taxon>eudicotyledons</taxon>
        <taxon>Gunneridae</taxon>
        <taxon>Pentapetalae</taxon>
        <taxon>rosids</taxon>
        <taxon>malvids</taxon>
        <taxon>Myrtales</taxon>
        <taxon>Melastomataceae</taxon>
        <taxon>Melastomatoideae</taxon>
        <taxon>Melastomateae</taxon>
        <taxon>Melastoma</taxon>
    </lineage>
</organism>
<evidence type="ECO:0000313" key="1">
    <source>
        <dbReference type="EMBL" id="KAI4365016.1"/>
    </source>
</evidence>
<reference evidence="2" key="1">
    <citation type="journal article" date="2023" name="Front. Plant Sci.">
        <title>Chromosomal-level genome assembly of Melastoma candidum provides insights into trichome evolution.</title>
        <authorList>
            <person name="Zhong Y."/>
            <person name="Wu W."/>
            <person name="Sun C."/>
            <person name="Zou P."/>
            <person name="Liu Y."/>
            <person name="Dai S."/>
            <person name="Zhou R."/>
        </authorList>
    </citation>
    <scope>NUCLEOTIDE SEQUENCE [LARGE SCALE GENOMIC DNA]</scope>
</reference>
<gene>
    <name evidence="1" type="ORF">MLD38_021039</name>
</gene>
<protein>
    <submittedName>
        <fullName evidence="1">Uncharacterized protein</fullName>
    </submittedName>
</protein>
<sequence>MGVKAETLLKELGFKLESLPSSKDSLVKLLKQAATCLAELDQSPSASTLETIQPFLDAIVKPGLLKHLDKDVKLLVAACLCEITRITAPEAPYTDDILKDAFELIVGTFSGLKDASGPSFGRRVVILETLARYRSCVVMLDLECDDLVHEMFSTFLDVSSENLPESVISSMQMIMTVLLEESEEIEEDLMLVLLSTLGRNKVGTASASRRLALKVMESCAEKLEPWVKQFLVSSMSEDGESTVAQKIDYHEVIYDFYQSAPQILIGIIPYLTGELLSDQLETRLRAVRLIGDLFSSSQSTITEPFQPLFSDFLKRLTDRAVEIRMAVLDHVKSCLSASHLRSEAPQIISALCERLLDYDENVRKQVVQVLCDLASRSPDVVPAETIKVVADRLRDKSPLVKTFTMEKLADIFRLHCMNPNPSIDNSQYDWIPGKILRCYYDRDFRSESIVSVLHGSLYPCDMSVKEKVKCWVRFFMRFDVVEVKALERILEQKQRLQQEMQRYLSLRQYQGGDVQEIHKKVMFCFKLMSRFFSNPEKAEENFQALDQIKDSNVWKLLAGLLNPDTSFDQSNSCRNELLKILGEKHRLYDFLSTLSLKCSYLLFNKEHVGEILLETSVQKFAGNTSYVQSCMNTLVILSRHSPSLLLGFDEELVNCLKDDNEIVKEGSLNILANAGGIIREQLAHSSSSVDLLLETLCLEGSRRQAKYAVHALAAITKDDGLKSLSILYKRLVDMLEEKSHLPAVLQSLGCIAQTAMPVFETRETEIQEFIHTKILREENQTADGSTQWDNLTDSCLLKIYGLKTLVKSYLPSKDANLRPDIDKILTTLKTILLHGEVSEDIKSSSVDKAHMKLAAAKAIIRLAKYWEHKIPLDIFHLTLTMSQIEFPQARRSLLGKIHRYIKDRQLDARYACAFAFGAGELKASELNEEKQNLTDIIQMQYQLKSRQQSVHGDANPPVAFPESIITYLIHTLAHHSCPEVDECKDAHAFESLYRQLYYFLSTLVNGDDERKSEPGSKKDDENVTIVLSVLQNIKRSEDVVDAAKTKKSYALCDLGLFILKKLTGLEVNVSEGLHAVPLPSMLYRSCDIPEGQTEVSEGKTWLADENALAHFESLKLETENSNLVDAVDNRDITGSDEKELPLGKVMKRLKSRGTKGKKEKRQSLPEELKAEKDLDVLNMVRQINLDTMDICGRVESINGHEVRRPKNERKSDTNYQIGEESDDSDATPSQIAKQRKSTPKCTNESRDDGFLADSALLVSNSPKALISTSKRSRKGVPHDHADVHEGGEVLDDDDKRSRDAEETEKVDTRKAKAMTVSPKKKRKNMSVLTKCISKEGESLLEDLIGCRIKVWWPMDKQFYEGTVKSYDLSRNRHVVLYDDGDVEILNLEKEKWEIVNKGNKFAKNLKLLKANSTKRGSPDQKDKVLSAYRGLNDSEKIRAKRKRTPKKTSRQKKRCHEETDSGEEGKGVSDLADAETTSTGNDDQIEAGLTVGTGEPHFEEEDDGHTLGNESDENLQSFNNRKLTKKPGGTPKFDVLTDEKDGLSDTDNSTPPGDCESDDGEVSPKPPASEEEEKSPKKKKKRMGTSRSKSGAKSRKRSANSSPTEETEIPDDEPLKLWKKRVGGKSDVTRK</sequence>
<evidence type="ECO:0000313" key="2">
    <source>
        <dbReference type="Proteomes" id="UP001057402"/>
    </source>
</evidence>
<proteinExistence type="predicted"/>
<keyword evidence="2" id="KW-1185">Reference proteome</keyword>